<evidence type="ECO:0000256" key="1">
    <source>
        <dbReference type="SAM" id="MobiDB-lite"/>
    </source>
</evidence>
<dbReference type="PANTHER" id="PTHR46301:SF74">
    <property type="entry name" value="F-BOX DOMAIN-CONTAINING PROTEIN"/>
    <property type="match status" value="1"/>
</dbReference>
<organism evidence="4">
    <name type="scientific">Selaginella moellendorffii</name>
    <name type="common">Spikemoss</name>
    <dbReference type="NCBI Taxonomy" id="88036"/>
    <lineage>
        <taxon>Eukaryota</taxon>
        <taxon>Viridiplantae</taxon>
        <taxon>Streptophyta</taxon>
        <taxon>Embryophyta</taxon>
        <taxon>Tracheophyta</taxon>
        <taxon>Lycopodiopsida</taxon>
        <taxon>Selaginellales</taxon>
        <taxon>Selaginellaceae</taxon>
        <taxon>Selaginella</taxon>
    </lineage>
</organism>
<dbReference type="InParanoid" id="D8R110"/>
<dbReference type="Gene3D" id="1.20.1280.50">
    <property type="match status" value="1"/>
</dbReference>
<feature type="compositionally biased region" description="Low complexity" evidence="1">
    <location>
        <begin position="168"/>
        <end position="211"/>
    </location>
</feature>
<sequence length="1002" mass="109875">MYTLPDDGLRGRLSMEFNEMVRAILIPQCARRNRTRGHVHTIRERLTSEVMAAIVFRMLAFLIVVLSLERNSKVGNGQISLWQGADLLTRLDVGRANFSIQDAAEPATADCLGELRSGTRSFCGVAPPPPLHPAPTQGPKEGVPAPGQEEAPGQQAPGPGPRPPTIPAPQQAPALAPGQEEAPGQQAPAPAPQQAPALAPGQEEAPGQQTPGPGPRPPTIPASAPQPGIVLPGVGGGGFGGGGGGGGLGSGGDALPPSPPQAPSPADSQAPSPADSPAPDEEYPWPSPGNTWYKSSPVQQPGPELADDPDDNDEPEDLPAVAPGVSPPASPGAKPPPSPAPPAPPGVLKFGDPESAARRSYGGDGSLQACDCWSSFTLLTASTPTSRTGVDDFDLGLCRRLYRRMILEGVQPTEVTMLVVIAACSAMESPWEGIVTALTDSKFFTDTAVCVIFLDSLKDGPLASICDCKSEQLVIYVALVKAQADFYFIPRVTREERSIIWIDTADKRPSGAKISQAKKMEERGEDRKGNKEKSQGQDHEASAFHGKYEADSNASVIYSELPCHQEVVEVGLMIRRKKRFQFPFQPDRCKIHVNLRMISKIDGRQPSVSALNDTLLFQRTPSSPDAKTSERERTSFFGRGHGTSLLGKKANPDDWGIATGMISWKLTAYGKFFHSGLPHKTINPMEAMKEIQTHFPAHPSYGFATLELSRRWAEAYPRLTKLLKTSTWMTAGYGKAHMDLIPWWEIVSRLDNWSIVRASSVCKSWRDIIQSPGFKARGVMDQGVWILTYVNDVLRAWCPLSGFFLDEPFPSFERPYRVLAIEHGLVLLRCGSKSYVGNPVLMEWKEVPPIDKIFLKTDKVDEEILWSHKVLFSVDRQRYSIYVINSDWLNEISVIYDSSVSVWRIDPSLGPALEARAKPQYSLAIKEPRSYISHFEYKGQKMLEVITNNEFSVWEERDPSIQKCMSDIHKTFEVDKSQWNLVAKIGIPKREKYNCHYLETLY</sequence>
<feature type="compositionally biased region" description="Basic and acidic residues" evidence="1">
    <location>
        <begin position="518"/>
        <end position="541"/>
    </location>
</feature>
<feature type="compositionally biased region" description="Pro residues" evidence="1">
    <location>
        <begin position="325"/>
        <end position="345"/>
    </location>
</feature>
<dbReference type="KEGG" id="smo:SELMODRAFT_406649"/>
<dbReference type="EMBL" id="GL377570">
    <property type="protein sequence ID" value="EFJ33821.1"/>
    <property type="molecule type" value="Genomic_DNA"/>
</dbReference>
<feature type="compositionally biased region" description="Gly residues" evidence="1">
    <location>
        <begin position="233"/>
        <end position="252"/>
    </location>
</feature>
<dbReference type="PANTHER" id="PTHR46301">
    <property type="entry name" value="F-BOX/KELCH-REPEAT PROTEIN"/>
    <property type="match status" value="1"/>
</dbReference>
<dbReference type="Gramene" id="EFJ33821">
    <property type="protein sequence ID" value="EFJ33821"/>
    <property type="gene ID" value="SELMODRAFT_406649"/>
</dbReference>
<dbReference type="InterPro" id="IPR036047">
    <property type="entry name" value="F-box-like_dom_sf"/>
</dbReference>
<accession>D8R110</accession>
<name>D8R110_SELML</name>
<feature type="compositionally biased region" description="Pro residues" evidence="1">
    <location>
        <begin position="158"/>
        <end position="167"/>
    </location>
</feature>
<dbReference type="Proteomes" id="UP000001514">
    <property type="component" value="Unassembled WGS sequence"/>
</dbReference>
<evidence type="ECO:0000313" key="3">
    <source>
        <dbReference type="EMBL" id="EFJ33821.1"/>
    </source>
</evidence>
<dbReference type="InterPro" id="IPR001810">
    <property type="entry name" value="F-box_dom"/>
</dbReference>
<dbReference type="STRING" id="88036.D8R110"/>
<dbReference type="Pfam" id="PF00646">
    <property type="entry name" value="F-box"/>
    <property type="match status" value="1"/>
</dbReference>
<keyword evidence="4" id="KW-1185">Reference proteome</keyword>
<feature type="domain" description="F-box" evidence="2">
    <location>
        <begin position="743"/>
        <end position="775"/>
    </location>
</feature>
<feature type="region of interest" description="Disordered" evidence="1">
    <location>
        <begin position="123"/>
        <end position="362"/>
    </location>
</feature>
<protein>
    <recommendedName>
        <fullName evidence="2">F-box domain-containing protein</fullName>
    </recommendedName>
</protein>
<evidence type="ECO:0000313" key="4">
    <source>
        <dbReference type="Proteomes" id="UP000001514"/>
    </source>
</evidence>
<feature type="compositionally biased region" description="Acidic residues" evidence="1">
    <location>
        <begin position="305"/>
        <end position="317"/>
    </location>
</feature>
<feature type="compositionally biased region" description="Low complexity" evidence="1">
    <location>
        <begin position="264"/>
        <end position="277"/>
    </location>
</feature>
<feature type="compositionally biased region" description="Polar residues" evidence="1">
    <location>
        <begin position="288"/>
        <end position="299"/>
    </location>
</feature>
<gene>
    <name evidence="3" type="ORF">SELMODRAFT_406649</name>
</gene>
<evidence type="ECO:0000259" key="2">
    <source>
        <dbReference type="Pfam" id="PF00646"/>
    </source>
</evidence>
<feature type="compositionally biased region" description="Low complexity" evidence="1">
    <location>
        <begin position="134"/>
        <end position="157"/>
    </location>
</feature>
<dbReference type="SUPFAM" id="SSF81383">
    <property type="entry name" value="F-box domain"/>
    <property type="match status" value="1"/>
</dbReference>
<dbReference type="HOGENOM" id="CLU_299451_0_0_1"/>
<proteinExistence type="predicted"/>
<feature type="region of interest" description="Disordered" evidence="1">
    <location>
        <begin position="511"/>
        <end position="541"/>
    </location>
</feature>
<reference evidence="3 4" key="1">
    <citation type="journal article" date="2011" name="Science">
        <title>The Selaginella genome identifies genetic changes associated with the evolution of vascular plants.</title>
        <authorList>
            <person name="Banks J.A."/>
            <person name="Nishiyama T."/>
            <person name="Hasebe M."/>
            <person name="Bowman J.L."/>
            <person name="Gribskov M."/>
            <person name="dePamphilis C."/>
            <person name="Albert V.A."/>
            <person name="Aono N."/>
            <person name="Aoyama T."/>
            <person name="Ambrose B.A."/>
            <person name="Ashton N.W."/>
            <person name="Axtell M.J."/>
            <person name="Barker E."/>
            <person name="Barker M.S."/>
            <person name="Bennetzen J.L."/>
            <person name="Bonawitz N.D."/>
            <person name="Chapple C."/>
            <person name="Cheng C."/>
            <person name="Correa L.G."/>
            <person name="Dacre M."/>
            <person name="DeBarry J."/>
            <person name="Dreyer I."/>
            <person name="Elias M."/>
            <person name="Engstrom E.M."/>
            <person name="Estelle M."/>
            <person name="Feng L."/>
            <person name="Finet C."/>
            <person name="Floyd S.K."/>
            <person name="Frommer W.B."/>
            <person name="Fujita T."/>
            <person name="Gramzow L."/>
            <person name="Gutensohn M."/>
            <person name="Harholt J."/>
            <person name="Hattori M."/>
            <person name="Heyl A."/>
            <person name="Hirai T."/>
            <person name="Hiwatashi Y."/>
            <person name="Ishikawa M."/>
            <person name="Iwata M."/>
            <person name="Karol K.G."/>
            <person name="Koehler B."/>
            <person name="Kolukisaoglu U."/>
            <person name="Kubo M."/>
            <person name="Kurata T."/>
            <person name="Lalonde S."/>
            <person name="Li K."/>
            <person name="Li Y."/>
            <person name="Litt A."/>
            <person name="Lyons E."/>
            <person name="Manning G."/>
            <person name="Maruyama T."/>
            <person name="Michael T.P."/>
            <person name="Mikami K."/>
            <person name="Miyazaki S."/>
            <person name="Morinaga S."/>
            <person name="Murata T."/>
            <person name="Mueller-Roeber B."/>
            <person name="Nelson D.R."/>
            <person name="Obara M."/>
            <person name="Oguri Y."/>
            <person name="Olmstead R.G."/>
            <person name="Onodera N."/>
            <person name="Petersen B.L."/>
            <person name="Pils B."/>
            <person name="Prigge M."/>
            <person name="Rensing S.A."/>
            <person name="Riano-Pachon D.M."/>
            <person name="Roberts A.W."/>
            <person name="Sato Y."/>
            <person name="Scheller H.V."/>
            <person name="Schulz B."/>
            <person name="Schulz C."/>
            <person name="Shakirov E.V."/>
            <person name="Shibagaki N."/>
            <person name="Shinohara N."/>
            <person name="Shippen D.E."/>
            <person name="Soerensen I."/>
            <person name="Sotooka R."/>
            <person name="Sugimoto N."/>
            <person name="Sugita M."/>
            <person name="Sumikawa N."/>
            <person name="Tanurdzic M."/>
            <person name="Theissen G."/>
            <person name="Ulvskov P."/>
            <person name="Wakazuki S."/>
            <person name="Weng J.K."/>
            <person name="Willats W.W."/>
            <person name="Wipf D."/>
            <person name="Wolf P.G."/>
            <person name="Yang L."/>
            <person name="Zimmer A.D."/>
            <person name="Zhu Q."/>
            <person name="Mitros T."/>
            <person name="Hellsten U."/>
            <person name="Loque D."/>
            <person name="Otillar R."/>
            <person name="Salamov A."/>
            <person name="Schmutz J."/>
            <person name="Shapiro H."/>
            <person name="Lindquist E."/>
            <person name="Lucas S."/>
            <person name="Rokhsar D."/>
            <person name="Grigoriev I.V."/>
        </authorList>
    </citation>
    <scope>NUCLEOTIDE SEQUENCE [LARGE SCALE GENOMIC DNA]</scope>
</reference>
<dbReference type="AlphaFoldDB" id="D8R110"/>